<proteinExistence type="predicted"/>
<evidence type="ECO:0000313" key="2">
    <source>
        <dbReference type="Proteomes" id="UP000183208"/>
    </source>
</evidence>
<dbReference type="RefSeq" id="WP_154070823.1">
    <property type="nucleotide sequence ID" value="NZ_FNTI01000001.1"/>
</dbReference>
<evidence type="ECO:0000313" key="1">
    <source>
        <dbReference type="EMBL" id="SED45707.1"/>
    </source>
</evidence>
<dbReference type="Proteomes" id="UP000183208">
    <property type="component" value="Unassembled WGS sequence"/>
</dbReference>
<organism evidence="1 2">
    <name type="scientific">Bradyrhizobium lablabi</name>
    <dbReference type="NCBI Taxonomy" id="722472"/>
    <lineage>
        <taxon>Bacteria</taxon>
        <taxon>Pseudomonadati</taxon>
        <taxon>Pseudomonadota</taxon>
        <taxon>Alphaproteobacteria</taxon>
        <taxon>Hyphomicrobiales</taxon>
        <taxon>Nitrobacteraceae</taxon>
        <taxon>Bradyrhizobium</taxon>
    </lineage>
</organism>
<dbReference type="AlphaFoldDB" id="A0A1M7APB4"/>
<protein>
    <submittedName>
        <fullName evidence="1">Uncharacterized protein</fullName>
    </submittedName>
</protein>
<sequence>MTEYRAYVIGSDGHIVRATALVCENDEEAVAEASTFLLERTIELWSGNRFVIRPYPER</sequence>
<accession>A0A1M7APB4</accession>
<gene>
    <name evidence="1" type="ORF">SAMN05444171_4157</name>
</gene>
<reference evidence="1 2" key="1">
    <citation type="submission" date="2016-10" db="EMBL/GenBank/DDBJ databases">
        <authorList>
            <person name="de Groot N.N."/>
        </authorList>
    </citation>
    <scope>NUCLEOTIDE SEQUENCE [LARGE SCALE GENOMIC DNA]</scope>
    <source>
        <strain evidence="1 2">GAS522</strain>
    </source>
</reference>
<name>A0A1M7APB4_9BRAD</name>
<dbReference type="EMBL" id="FNTI01000001">
    <property type="protein sequence ID" value="SED45707.1"/>
    <property type="molecule type" value="Genomic_DNA"/>
</dbReference>